<sequence>MIFVTSIAKFWVATCTIYNVQIYHFLRARKIAQEKITSVKFPVNYLIKSGYLDPEHVWCNVRATKQVKFHCHNFTKHLRSI</sequence>
<accession>A0A0K2T2B2</accession>
<dbReference type="EMBL" id="HACA01002848">
    <property type="protein sequence ID" value="CDW20209.1"/>
    <property type="molecule type" value="Transcribed_RNA"/>
</dbReference>
<organism evidence="1">
    <name type="scientific">Lepeophtheirus salmonis</name>
    <name type="common">Salmon louse</name>
    <name type="synonym">Caligus salmonis</name>
    <dbReference type="NCBI Taxonomy" id="72036"/>
    <lineage>
        <taxon>Eukaryota</taxon>
        <taxon>Metazoa</taxon>
        <taxon>Ecdysozoa</taxon>
        <taxon>Arthropoda</taxon>
        <taxon>Crustacea</taxon>
        <taxon>Multicrustacea</taxon>
        <taxon>Hexanauplia</taxon>
        <taxon>Copepoda</taxon>
        <taxon>Siphonostomatoida</taxon>
        <taxon>Caligidae</taxon>
        <taxon>Lepeophtheirus</taxon>
    </lineage>
</organism>
<name>A0A0K2T2B2_LEPSM</name>
<protein>
    <submittedName>
        <fullName evidence="1">Uncharacterized protein</fullName>
    </submittedName>
</protein>
<dbReference type="AlphaFoldDB" id="A0A0K2T2B2"/>
<reference evidence="1" key="1">
    <citation type="submission" date="2014-05" db="EMBL/GenBank/DDBJ databases">
        <authorList>
            <person name="Chronopoulou M."/>
        </authorList>
    </citation>
    <scope>NUCLEOTIDE SEQUENCE</scope>
    <source>
        <tissue evidence="1">Whole organism</tissue>
    </source>
</reference>
<proteinExistence type="predicted"/>
<evidence type="ECO:0000313" key="1">
    <source>
        <dbReference type="EMBL" id="CDW20209.1"/>
    </source>
</evidence>